<dbReference type="EMBL" id="DF952418">
    <property type="protein sequence ID" value="GAN45883.1"/>
    <property type="molecule type" value="Genomic_DNA"/>
</dbReference>
<evidence type="ECO:0000256" key="1">
    <source>
        <dbReference type="ARBA" id="ARBA00004141"/>
    </source>
</evidence>
<feature type="transmembrane region" description="Helical" evidence="16">
    <location>
        <begin position="84"/>
        <end position="108"/>
    </location>
</feature>
<dbReference type="Proteomes" id="UP000253740">
    <property type="component" value="Unassembled WGS sequence"/>
</dbReference>
<evidence type="ECO:0000256" key="9">
    <source>
        <dbReference type="ARBA" id="ARBA00022989"/>
    </source>
</evidence>
<dbReference type="InterPro" id="IPR000462">
    <property type="entry name" value="CDP-OH_P_trans"/>
</dbReference>
<dbReference type="HOGENOM" id="CLU_051314_6_2_6"/>
<evidence type="ECO:0000256" key="7">
    <source>
        <dbReference type="ARBA" id="ARBA00022679"/>
    </source>
</evidence>
<organism evidence="18">
    <name type="scientific">Mizugakiibacter sediminis</name>
    <dbReference type="NCBI Taxonomy" id="1475481"/>
    <lineage>
        <taxon>Bacteria</taxon>
        <taxon>Pseudomonadati</taxon>
        <taxon>Pseudomonadota</taxon>
        <taxon>Gammaproteobacteria</taxon>
        <taxon>Lysobacterales</taxon>
        <taxon>Rhodanobacteraceae</taxon>
        <taxon>Mizugakiibacter</taxon>
    </lineage>
</organism>
<dbReference type="EMBL" id="DF970209">
    <property type="protein sequence ID" value="GAP66483.1"/>
    <property type="molecule type" value="Genomic_DNA"/>
</dbReference>
<keyword evidence="8 16" id="KW-0812">Transmembrane</keyword>
<keyword evidence="7 15" id="KW-0808">Transferase</keyword>
<keyword evidence="13" id="KW-1208">Phospholipid metabolism</keyword>
<comment type="subcellular location">
    <subcellularLocation>
        <location evidence="1">Membrane</location>
        <topology evidence="1">Multi-pass membrane protein</topology>
    </subcellularLocation>
</comment>
<evidence type="ECO:0000256" key="3">
    <source>
        <dbReference type="ARBA" id="ARBA00010441"/>
    </source>
</evidence>
<evidence type="ECO:0000256" key="12">
    <source>
        <dbReference type="ARBA" id="ARBA00023209"/>
    </source>
</evidence>
<protein>
    <recommendedName>
        <fullName evidence="5">CDP-diacylglycerol--glycerol-3-phosphate 3-phosphatidyltransferase</fullName>
        <ecNumber evidence="4">2.7.8.5</ecNumber>
    </recommendedName>
</protein>
<reference evidence="17" key="1">
    <citation type="submission" date="2015-03" db="EMBL/GenBank/DDBJ databases">
        <title>Draft genome sequence of Mizugakiibacter sediminis skMP5.</title>
        <authorList>
            <person name="Watanabe T."/>
            <person name="Kojima H."/>
            <person name="Fukui M."/>
        </authorList>
    </citation>
    <scope>NUCLEOTIDE SEQUENCE</scope>
    <source>
        <strain evidence="17">SkMP5</strain>
    </source>
</reference>
<proteinExistence type="inferred from homology"/>
<dbReference type="PIRSF" id="PIRSF000847">
    <property type="entry name" value="Phos_ph_gly_syn"/>
    <property type="match status" value="1"/>
</dbReference>
<name>A0A0K8QNM7_9GAMM</name>
<comment type="catalytic activity">
    <reaction evidence="14">
        <text>a CDP-1,2-diacyl-sn-glycerol + sn-glycerol 3-phosphate = a 1,2-diacyl-sn-glycero-3-phospho-(1'-sn-glycero-3'-phosphate) + CMP + H(+)</text>
        <dbReference type="Rhea" id="RHEA:12593"/>
        <dbReference type="ChEBI" id="CHEBI:15378"/>
        <dbReference type="ChEBI" id="CHEBI:57597"/>
        <dbReference type="ChEBI" id="CHEBI:58332"/>
        <dbReference type="ChEBI" id="CHEBI:60110"/>
        <dbReference type="ChEBI" id="CHEBI:60377"/>
        <dbReference type="EC" id="2.7.8.5"/>
    </reaction>
</comment>
<keyword evidence="6" id="KW-0444">Lipid biosynthesis</keyword>
<keyword evidence="12" id="KW-0594">Phospholipid biosynthesis</keyword>
<comment type="pathway">
    <text evidence="2">Phospholipid metabolism; phosphatidylglycerol biosynthesis; phosphatidylglycerol from CDP-diacylglycerol: step 1/2.</text>
</comment>
<evidence type="ECO:0000256" key="8">
    <source>
        <dbReference type="ARBA" id="ARBA00022692"/>
    </source>
</evidence>
<dbReference type="GO" id="GO:0008444">
    <property type="term" value="F:CDP-diacylglycerol-glycerol-3-phosphate 3-phosphatidyltransferase activity"/>
    <property type="evidence" value="ECO:0007669"/>
    <property type="project" value="UniProtKB-EC"/>
</dbReference>
<dbReference type="STRING" id="1475481.GCA_000953855_01826"/>
<dbReference type="GO" id="GO:0016020">
    <property type="term" value="C:membrane"/>
    <property type="evidence" value="ECO:0007669"/>
    <property type="project" value="UniProtKB-SubCell"/>
</dbReference>
<feature type="transmembrane region" description="Helical" evidence="16">
    <location>
        <begin position="46"/>
        <end position="64"/>
    </location>
</feature>
<sequence>MTGRTPASAAAGASPLRHLPNLITLLRILLVLPLGWCLLERRFDVALALAAVAGGSDALDGFLARHYGWRSRLGGLLDPAADKLLLATCFLGLSMVGSVPWALTLLVLGRDVAIVAGALAWQRLFGALEAQPTLLSKFTTLAQILYVLAMLLELDGIAALALAPLRWAVVALTVASGVDYVLRWSLKARRLRREGGRG</sequence>
<dbReference type="PANTHER" id="PTHR14269:SF62">
    <property type="entry name" value="CDP-DIACYLGLYCEROL--GLYCEROL-3-PHOSPHATE 3-PHOSPHATIDYLTRANSFERASE 1, CHLOROPLASTIC"/>
    <property type="match status" value="1"/>
</dbReference>
<reference evidence="18" key="2">
    <citation type="submission" date="2015-08" db="EMBL/GenBank/DDBJ databases">
        <title>Complete DNA Sequence of Pseudomonas syringae pv. actinidiae, the Causal Agent of Kiwifruit Canker Disease.</title>
        <authorList>
            <person name="Rikkerink E.H.A."/>
            <person name="Fineran P.C."/>
        </authorList>
    </citation>
    <scope>NUCLEOTIDE SEQUENCE</scope>
    <source>
        <strain evidence="18">SkMP5</strain>
    </source>
</reference>
<evidence type="ECO:0000256" key="11">
    <source>
        <dbReference type="ARBA" id="ARBA00023136"/>
    </source>
</evidence>
<dbReference type="AlphaFoldDB" id="A0A0K8QNM7"/>
<dbReference type="Gene3D" id="1.20.120.1760">
    <property type="match status" value="1"/>
</dbReference>
<dbReference type="PROSITE" id="PS00379">
    <property type="entry name" value="CDP_ALCOHOL_P_TRANSF"/>
    <property type="match status" value="1"/>
</dbReference>
<dbReference type="EC" id="2.7.8.5" evidence="4"/>
<comment type="similarity">
    <text evidence="3 15">Belongs to the CDP-alcohol phosphatidyltransferase class-I family.</text>
</comment>
<dbReference type="Pfam" id="PF01066">
    <property type="entry name" value="CDP-OH_P_transf"/>
    <property type="match status" value="1"/>
</dbReference>
<evidence type="ECO:0000256" key="10">
    <source>
        <dbReference type="ARBA" id="ARBA00023098"/>
    </source>
</evidence>
<dbReference type="InterPro" id="IPR043130">
    <property type="entry name" value="CDP-OH_PTrfase_TM_dom"/>
</dbReference>
<dbReference type="PANTHER" id="PTHR14269">
    <property type="entry name" value="CDP-DIACYLGLYCEROL--GLYCEROL-3-PHOSPHATE 3-PHOSPHATIDYLTRANSFERASE-RELATED"/>
    <property type="match status" value="1"/>
</dbReference>
<dbReference type="InterPro" id="IPR050324">
    <property type="entry name" value="CDP-alcohol_PTase-I"/>
</dbReference>
<evidence type="ECO:0000256" key="2">
    <source>
        <dbReference type="ARBA" id="ARBA00005042"/>
    </source>
</evidence>
<feature type="transmembrane region" description="Helical" evidence="16">
    <location>
        <begin position="144"/>
        <end position="161"/>
    </location>
</feature>
<evidence type="ECO:0000313" key="17">
    <source>
        <dbReference type="EMBL" id="GAN45883.1"/>
    </source>
</evidence>
<keyword evidence="19" id="KW-1185">Reference proteome</keyword>
<feature type="transmembrane region" description="Helical" evidence="16">
    <location>
        <begin position="167"/>
        <end position="186"/>
    </location>
</feature>
<keyword evidence="10" id="KW-0443">Lipid metabolism</keyword>
<dbReference type="InterPro" id="IPR048254">
    <property type="entry name" value="CDP_ALCOHOL_P_TRANSF_CS"/>
</dbReference>
<feature type="transmembrane region" description="Helical" evidence="16">
    <location>
        <begin position="22"/>
        <end position="39"/>
    </location>
</feature>
<evidence type="ECO:0000256" key="14">
    <source>
        <dbReference type="ARBA" id="ARBA00048586"/>
    </source>
</evidence>
<evidence type="ECO:0000313" key="19">
    <source>
        <dbReference type="Proteomes" id="UP000253740"/>
    </source>
</evidence>
<keyword evidence="9 16" id="KW-1133">Transmembrane helix</keyword>
<evidence type="ECO:0000256" key="5">
    <source>
        <dbReference type="ARBA" id="ARBA00014944"/>
    </source>
</evidence>
<evidence type="ECO:0000256" key="15">
    <source>
        <dbReference type="RuleBase" id="RU003750"/>
    </source>
</evidence>
<dbReference type="RefSeq" id="WP_062537079.1">
    <property type="nucleotide sequence ID" value="NZ_DF970209.1"/>
</dbReference>
<evidence type="ECO:0000313" key="18">
    <source>
        <dbReference type="EMBL" id="GAP66483.1"/>
    </source>
</evidence>
<dbReference type="InterPro" id="IPR004570">
    <property type="entry name" value="Phosphatidylglycerol_P_synth"/>
</dbReference>
<dbReference type="GO" id="GO:0046474">
    <property type="term" value="P:glycerophospholipid biosynthetic process"/>
    <property type="evidence" value="ECO:0007669"/>
    <property type="project" value="TreeGrafter"/>
</dbReference>
<evidence type="ECO:0000256" key="13">
    <source>
        <dbReference type="ARBA" id="ARBA00023264"/>
    </source>
</evidence>
<accession>A0A0K8QNM7</accession>
<evidence type="ECO:0000256" key="4">
    <source>
        <dbReference type="ARBA" id="ARBA00013170"/>
    </source>
</evidence>
<evidence type="ECO:0000256" key="16">
    <source>
        <dbReference type="SAM" id="Phobius"/>
    </source>
</evidence>
<keyword evidence="11 16" id="KW-0472">Membrane</keyword>
<evidence type="ECO:0000256" key="6">
    <source>
        <dbReference type="ARBA" id="ARBA00022516"/>
    </source>
</evidence>
<gene>
    <name evidence="17" type="ORF">MBSD_2460</name>
    <name evidence="18" type="ORF">MBSD_n1791</name>
</gene>